<dbReference type="Gene3D" id="1.20.1600.10">
    <property type="entry name" value="Outer membrane efflux proteins (OEP)"/>
    <property type="match status" value="1"/>
</dbReference>
<dbReference type="EMBL" id="JAUKPO010000008">
    <property type="protein sequence ID" value="MDO1447645.1"/>
    <property type="molecule type" value="Genomic_DNA"/>
</dbReference>
<dbReference type="PANTHER" id="PTHR30203">
    <property type="entry name" value="OUTER MEMBRANE CATION EFFLUX PROTEIN"/>
    <property type="match status" value="1"/>
</dbReference>
<accession>A0ABT8R6C5</accession>
<proteinExistence type="inferred from homology"/>
<comment type="caution">
    <text evidence="2">The sequence shown here is derived from an EMBL/GenBank/DDBJ whole genome shotgun (WGS) entry which is preliminary data.</text>
</comment>
<dbReference type="InterPro" id="IPR010131">
    <property type="entry name" value="MdtP/NodT-like"/>
</dbReference>
<keyword evidence="3" id="KW-1185">Reference proteome</keyword>
<dbReference type="RefSeq" id="WP_302038450.1">
    <property type="nucleotide sequence ID" value="NZ_JAUKPO010000008.1"/>
</dbReference>
<name>A0ABT8R6C5_9BACT</name>
<dbReference type="SUPFAM" id="SSF56954">
    <property type="entry name" value="Outer membrane efflux proteins (OEP)"/>
    <property type="match status" value="1"/>
</dbReference>
<evidence type="ECO:0000313" key="3">
    <source>
        <dbReference type="Proteomes" id="UP001168528"/>
    </source>
</evidence>
<evidence type="ECO:0000256" key="1">
    <source>
        <dbReference type="ARBA" id="ARBA00007613"/>
    </source>
</evidence>
<comment type="similarity">
    <text evidence="1">Belongs to the outer membrane factor (OMF) (TC 1.B.17) family.</text>
</comment>
<gene>
    <name evidence="2" type="ORF">Q0590_15350</name>
</gene>
<dbReference type="PANTHER" id="PTHR30203:SF23">
    <property type="entry name" value="OUTER MEMBRANE EFFLUX PROTEIN"/>
    <property type="match status" value="1"/>
</dbReference>
<dbReference type="Pfam" id="PF02321">
    <property type="entry name" value="OEP"/>
    <property type="match status" value="2"/>
</dbReference>
<evidence type="ECO:0000313" key="2">
    <source>
        <dbReference type="EMBL" id="MDO1447645.1"/>
    </source>
</evidence>
<sequence length="359" mass="40871">MLLIRQFTASSMRRNIICILLGLMGFISSGTYAQTDTVQVSLAAAEASFTQNNLLLLAQKFAIEESKAFALQARLWDNPSIYLEQSTHNRVTGEILPAKGPNGQNIVQIQQLFLLAGKRNKRVGLEKINTQIAEYQFFDLLRTLKFELRKAFVDTYFLQQSLSVYETEIQSLQRTVDLYQAQYERGNVPLKELIRLKAFLFTLENERKSLHYRIAENQSQLQILMGDQRTVYLVPQISRETTERLSIQPYTIRQLADLALENRYDLKAYQAGNQYARQNLAYQKSLAVPDVHLGGVYDRNGSYISNYTGVSVGIDLPVFNRNQGNIKAAQARLQASQTMADNYELQVGKEVQVAYTKAL</sequence>
<dbReference type="InterPro" id="IPR003423">
    <property type="entry name" value="OMP_efflux"/>
</dbReference>
<organism evidence="2 3">
    <name type="scientific">Rhodocytophaga aerolata</name>
    <dbReference type="NCBI Taxonomy" id="455078"/>
    <lineage>
        <taxon>Bacteria</taxon>
        <taxon>Pseudomonadati</taxon>
        <taxon>Bacteroidota</taxon>
        <taxon>Cytophagia</taxon>
        <taxon>Cytophagales</taxon>
        <taxon>Rhodocytophagaceae</taxon>
        <taxon>Rhodocytophaga</taxon>
    </lineage>
</organism>
<dbReference type="Proteomes" id="UP001168528">
    <property type="component" value="Unassembled WGS sequence"/>
</dbReference>
<reference evidence="2" key="1">
    <citation type="submission" date="2023-07" db="EMBL/GenBank/DDBJ databases">
        <title>The genome sequence of Rhodocytophaga aerolata KACC 12507.</title>
        <authorList>
            <person name="Zhang X."/>
        </authorList>
    </citation>
    <scope>NUCLEOTIDE SEQUENCE</scope>
    <source>
        <strain evidence="2">KACC 12507</strain>
    </source>
</reference>
<protein>
    <submittedName>
        <fullName evidence="2">TolC family protein</fullName>
    </submittedName>
</protein>